<comment type="caution">
    <text evidence="1">The sequence shown here is derived from an EMBL/GenBank/DDBJ whole genome shotgun (WGS) entry which is preliminary data.</text>
</comment>
<organism evidence="1 2">
    <name type="scientific">Malus baccata</name>
    <name type="common">Siberian crab apple</name>
    <name type="synonym">Pyrus baccata</name>
    <dbReference type="NCBI Taxonomy" id="106549"/>
    <lineage>
        <taxon>Eukaryota</taxon>
        <taxon>Viridiplantae</taxon>
        <taxon>Streptophyta</taxon>
        <taxon>Embryophyta</taxon>
        <taxon>Tracheophyta</taxon>
        <taxon>Spermatophyta</taxon>
        <taxon>Magnoliopsida</taxon>
        <taxon>eudicotyledons</taxon>
        <taxon>Gunneridae</taxon>
        <taxon>Pentapetalae</taxon>
        <taxon>rosids</taxon>
        <taxon>fabids</taxon>
        <taxon>Rosales</taxon>
        <taxon>Rosaceae</taxon>
        <taxon>Amygdaloideae</taxon>
        <taxon>Maleae</taxon>
        <taxon>Malus</taxon>
    </lineage>
</organism>
<proteinExistence type="predicted"/>
<reference evidence="1 2" key="1">
    <citation type="journal article" date="2019" name="G3 (Bethesda)">
        <title>Sequencing of a Wild Apple (Malus baccata) Genome Unravels the Differences Between Cultivated and Wild Apple Species Regarding Disease Resistance and Cold Tolerance.</title>
        <authorList>
            <person name="Chen X."/>
        </authorList>
    </citation>
    <scope>NUCLEOTIDE SEQUENCE [LARGE SCALE GENOMIC DNA]</scope>
    <source>
        <strain evidence="2">cv. Shandingzi</strain>
        <tissue evidence="1">Leaves</tissue>
    </source>
</reference>
<accession>A0A540NEJ5</accession>
<name>A0A540NEJ5_MALBA</name>
<dbReference type="Proteomes" id="UP000315295">
    <property type="component" value="Unassembled WGS sequence"/>
</dbReference>
<protein>
    <submittedName>
        <fullName evidence="1">Uncharacterized protein</fullName>
    </submittedName>
</protein>
<gene>
    <name evidence="1" type="ORF">C1H46_005323</name>
</gene>
<dbReference type="EMBL" id="VIEB01000062">
    <property type="protein sequence ID" value="TQE08940.1"/>
    <property type="molecule type" value="Genomic_DNA"/>
</dbReference>
<keyword evidence="2" id="KW-1185">Reference proteome</keyword>
<sequence length="56" mass="6016">MHSLGRHGVWETSLLKTPTNYSPSLCQTAASPFHLRCCSAGDVQAGGEEGREREGV</sequence>
<dbReference type="AlphaFoldDB" id="A0A540NEJ5"/>
<evidence type="ECO:0000313" key="2">
    <source>
        <dbReference type="Proteomes" id="UP000315295"/>
    </source>
</evidence>
<evidence type="ECO:0000313" key="1">
    <source>
        <dbReference type="EMBL" id="TQE08940.1"/>
    </source>
</evidence>